<dbReference type="Proteomes" id="UP001530377">
    <property type="component" value="Unassembled WGS sequence"/>
</dbReference>
<feature type="region of interest" description="Disordered" evidence="1">
    <location>
        <begin position="147"/>
        <end position="185"/>
    </location>
</feature>
<feature type="compositionally biased region" description="Basic and acidic residues" evidence="1">
    <location>
        <begin position="147"/>
        <end position="162"/>
    </location>
</feature>
<gene>
    <name evidence="2" type="ORF">ACHAXA_003551</name>
</gene>
<proteinExistence type="predicted"/>
<evidence type="ECO:0000313" key="3">
    <source>
        <dbReference type="Proteomes" id="UP001530377"/>
    </source>
</evidence>
<evidence type="ECO:0000313" key="2">
    <source>
        <dbReference type="EMBL" id="KAL3808153.1"/>
    </source>
</evidence>
<sequence length="365" mass="40180">MEVEGDAVSIAMSDIISVAQEKWSSKEGSNHRLNSKTHTSQGPQVITQLSLRIQALKKSGAIDVSPWDGMTDFLTAELTNPSNSFLSHSNHIEGSRICKDQSDYDDGGVSKLIGVFLVLLADDDAWERASAALRSIDDIISRRKRLSGEMDDSRSDEKHEDASPNNIGSEDEVQSEANDDDDELSRTDDITASVLLSSLANLSDKQCEELQKCALSAGRGGHDPWRALLFYLVRLDYSNRDDKQVAKRIKTRQGSTTARESIPWTLIFEATNSAICDRLNKSIEGEMACESLIHDLANQHMKSGKNHGDESYGEEELSVEDGLEAINVVNILRGIEKDILVQAVEILNMSSQELVGEVQLSGETK</sequence>
<reference evidence="2 3" key="1">
    <citation type="submission" date="2024-10" db="EMBL/GenBank/DDBJ databases">
        <title>Updated reference genomes for cyclostephanoid diatoms.</title>
        <authorList>
            <person name="Roberts W.R."/>
            <person name="Alverson A.J."/>
        </authorList>
    </citation>
    <scope>NUCLEOTIDE SEQUENCE [LARGE SCALE GENOMIC DNA]</scope>
    <source>
        <strain evidence="2 3">AJA228-03</strain>
    </source>
</reference>
<organism evidence="2 3">
    <name type="scientific">Cyclostephanos tholiformis</name>
    <dbReference type="NCBI Taxonomy" id="382380"/>
    <lineage>
        <taxon>Eukaryota</taxon>
        <taxon>Sar</taxon>
        <taxon>Stramenopiles</taxon>
        <taxon>Ochrophyta</taxon>
        <taxon>Bacillariophyta</taxon>
        <taxon>Coscinodiscophyceae</taxon>
        <taxon>Thalassiosirophycidae</taxon>
        <taxon>Stephanodiscales</taxon>
        <taxon>Stephanodiscaceae</taxon>
        <taxon>Cyclostephanos</taxon>
    </lineage>
</organism>
<comment type="caution">
    <text evidence="2">The sequence shown here is derived from an EMBL/GenBank/DDBJ whole genome shotgun (WGS) entry which is preliminary data.</text>
</comment>
<evidence type="ECO:0000256" key="1">
    <source>
        <dbReference type="SAM" id="MobiDB-lite"/>
    </source>
</evidence>
<name>A0ABD3R5W8_9STRA</name>
<feature type="compositionally biased region" description="Acidic residues" evidence="1">
    <location>
        <begin position="169"/>
        <end position="183"/>
    </location>
</feature>
<protein>
    <submittedName>
        <fullName evidence="2">Uncharacterized protein</fullName>
    </submittedName>
</protein>
<dbReference type="EMBL" id="JALLPB020000539">
    <property type="protein sequence ID" value="KAL3808153.1"/>
    <property type="molecule type" value="Genomic_DNA"/>
</dbReference>
<keyword evidence="3" id="KW-1185">Reference proteome</keyword>
<dbReference type="AlphaFoldDB" id="A0ABD3R5W8"/>
<accession>A0ABD3R5W8</accession>